<organism evidence="1 2">
    <name type="scientific">Terrabacter aerolatus</name>
    <dbReference type="NCBI Taxonomy" id="422442"/>
    <lineage>
        <taxon>Bacteria</taxon>
        <taxon>Bacillati</taxon>
        <taxon>Actinomycetota</taxon>
        <taxon>Actinomycetes</taxon>
        <taxon>Micrococcales</taxon>
        <taxon>Intrasporangiaceae</taxon>
        <taxon>Terrabacter</taxon>
    </lineage>
</organism>
<keyword evidence="2" id="KW-1185">Reference proteome</keyword>
<comment type="caution">
    <text evidence="1">The sequence shown here is derived from an EMBL/GenBank/DDBJ whole genome shotgun (WGS) entry which is preliminary data.</text>
</comment>
<dbReference type="EMBL" id="BJYX01000015">
    <property type="protein sequence ID" value="GEO31003.1"/>
    <property type="molecule type" value="Genomic_DNA"/>
</dbReference>
<evidence type="ECO:0000313" key="2">
    <source>
        <dbReference type="Proteomes" id="UP000321534"/>
    </source>
</evidence>
<evidence type="ECO:0008006" key="3">
    <source>
        <dbReference type="Google" id="ProtNLM"/>
    </source>
</evidence>
<protein>
    <recommendedName>
        <fullName evidence="3">Spore coat protein</fullName>
    </recommendedName>
</protein>
<gene>
    <name evidence="1" type="ORF">TAE01_28130</name>
</gene>
<name>A0A512D3H0_9MICO</name>
<dbReference type="SUPFAM" id="SSF53756">
    <property type="entry name" value="UDP-Glycosyltransferase/glycogen phosphorylase"/>
    <property type="match status" value="1"/>
</dbReference>
<dbReference type="Gene3D" id="3.40.50.2000">
    <property type="entry name" value="Glycogen Phosphorylase B"/>
    <property type="match status" value="1"/>
</dbReference>
<dbReference type="Gene3D" id="3.40.50.11190">
    <property type="match status" value="1"/>
</dbReference>
<dbReference type="Proteomes" id="UP000321534">
    <property type="component" value="Unassembled WGS sequence"/>
</dbReference>
<reference evidence="1 2" key="1">
    <citation type="submission" date="2019-07" db="EMBL/GenBank/DDBJ databases">
        <title>Whole genome shotgun sequence of Terrabacter aerolatus NBRC 106305.</title>
        <authorList>
            <person name="Hosoyama A."/>
            <person name="Uohara A."/>
            <person name="Ohji S."/>
            <person name="Ichikawa N."/>
        </authorList>
    </citation>
    <scope>NUCLEOTIDE SEQUENCE [LARGE SCALE GENOMIC DNA]</scope>
    <source>
        <strain evidence="1 2">NBRC 106305</strain>
    </source>
</reference>
<sequence length="297" mass="30720">MRERGLGRHDAPSDPDELAALAARLGLDVMVLDGYLLDPRCGSALRAAGVTVLAVSDGPFGAEQEADLVLDQNLGAVADPARSGVALTGLGFVLFRDQVLRRRRTPETPASPGSPTRVLTVFGGTDPYAAGPVVVPLLLATGLPVHVVAVAARAEIAERLRALDTGPGQSLEVVPPVEDLAALAVTCDLAVTAAGSSVWEFLCLGVPAALVCVTDNQAVGYDAVAAEGVAVPVGVLSALRDDPAARSTAVEALHRLVEDPAARLELTDRGQRLVDGRGRQRVADAIEHHRLTVTTGP</sequence>
<proteinExistence type="predicted"/>
<dbReference type="AlphaFoldDB" id="A0A512D3H0"/>
<accession>A0A512D3H0</accession>
<evidence type="ECO:0000313" key="1">
    <source>
        <dbReference type="EMBL" id="GEO31003.1"/>
    </source>
</evidence>